<keyword evidence="3 12" id="KW-0813">Transport</keyword>
<protein>
    <recommendedName>
        <fullName evidence="16">Sodium channel protein Nach</fullName>
    </recommendedName>
</protein>
<dbReference type="GO" id="GO:0005886">
    <property type="term" value="C:plasma membrane"/>
    <property type="evidence" value="ECO:0007669"/>
    <property type="project" value="TreeGrafter"/>
</dbReference>
<keyword evidence="7" id="KW-0915">Sodium</keyword>
<evidence type="ECO:0000256" key="13">
    <source>
        <dbReference type="SAM" id="Phobius"/>
    </source>
</evidence>
<dbReference type="OrthoDB" id="6628406at2759"/>
<dbReference type="InterPro" id="IPR001873">
    <property type="entry name" value="ENaC"/>
</dbReference>
<name>A0A6G0TBI3_APHGL</name>
<evidence type="ECO:0000256" key="11">
    <source>
        <dbReference type="ARBA" id="ARBA00023303"/>
    </source>
</evidence>
<evidence type="ECO:0000256" key="9">
    <source>
        <dbReference type="ARBA" id="ARBA00023136"/>
    </source>
</evidence>
<evidence type="ECO:0000256" key="5">
    <source>
        <dbReference type="ARBA" id="ARBA00022692"/>
    </source>
</evidence>
<evidence type="ECO:0000256" key="4">
    <source>
        <dbReference type="ARBA" id="ARBA00022461"/>
    </source>
</evidence>
<evidence type="ECO:0000256" key="12">
    <source>
        <dbReference type="RuleBase" id="RU000679"/>
    </source>
</evidence>
<dbReference type="PANTHER" id="PTHR11690">
    <property type="entry name" value="AMILORIDE-SENSITIVE SODIUM CHANNEL-RELATED"/>
    <property type="match status" value="1"/>
</dbReference>
<keyword evidence="6 13" id="KW-1133">Transmembrane helix</keyword>
<dbReference type="PANTHER" id="PTHR11690:SF240">
    <property type="entry name" value="PICKPOCKET 25-RELATED"/>
    <property type="match status" value="1"/>
</dbReference>
<organism evidence="14 15">
    <name type="scientific">Aphis glycines</name>
    <name type="common">Soybean aphid</name>
    <dbReference type="NCBI Taxonomy" id="307491"/>
    <lineage>
        <taxon>Eukaryota</taxon>
        <taxon>Metazoa</taxon>
        <taxon>Ecdysozoa</taxon>
        <taxon>Arthropoda</taxon>
        <taxon>Hexapoda</taxon>
        <taxon>Insecta</taxon>
        <taxon>Pterygota</taxon>
        <taxon>Neoptera</taxon>
        <taxon>Paraneoptera</taxon>
        <taxon>Hemiptera</taxon>
        <taxon>Sternorrhyncha</taxon>
        <taxon>Aphidomorpha</taxon>
        <taxon>Aphidoidea</taxon>
        <taxon>Aphididae</taxon>
        <taxon>Aphidini</taxon>
        <taxon>Aphis</taxon>
        <taxon>Aphis</taxon>
    </lineage>
</organism>
<accession>A0A6G0TBI3</accession>
<evidence type="ECO:0000256" key="6">
    <source>
        <dbReference type="ARBA" id="ARBA00022989"/>
    </source>
</evidence>
<keyword evidence="8 12" id="KW-0406">Ion transport</keyword>
<evidence type="ECO:0000256" key="7">
    <source>
        <dbReference type="ARBA" id="ARBA00023053"/>
    </source>
</evidence>
<keyword evidence="5 12" id="KW-0812">Transmembrane</keyword>
<keyword evidence="10 12" id="KW-0739">Sodium transport</keyword>
<evidence type="ECO:0000313" key="14">
    <source>
        <dbReference type="EMBL" id="KAE9529732.1"/>
    </source>
</evidence>
<comment type="similarity">
    <text evidence="2 12">Belongs to the amiloride-sensitive sodium channel (TC 1.A.6) family.</text>
</comment>
<evidence type="ECO:0000313" key="15">
    <source>
        <dbReference type="Proteomes" id="UP000475862"/>
    </source>
</evidence>
<keyword evidence="15" id="KW-1185">Reference proteome</keyword>
<dbReference type="EMBL" id="VYZN01000044">
    <property type="protein sequence ID" value="KAE9529732.1"/>
    <property type="molecule type" value="Genomic_DNA"/>
</dbReference>
<gene>
    <name evidence="14" type="ORF">AGLY_011828</name>
</gene>
<dbReference type="Pfam" id="PF00858">
    <property type="entry name" value="ASC"/>
    <property type="match status" value="1"/>
</dbReference>
<keyword evidence="11 12" id="KW-0407">Ion channel</keyword>
<keyword evidence="9 13" id="KW-0472">Membrane</keyword>
<evidence type="ECO:0000256" key="1">
    <source>
        <dbReference type="ARBA" id="ARBA00004141"/>
    </source>
</evidence>
<dbReference type="AlphaFoldDB" id="A0A6G0TBI3"/>
<dbReference type="Gene3D" id="1.10.287.820">
    <property type="entry name" value="Acid-sensing ion channel domain"/>
    <property type="match status" value="1"/>
</dbReference>
<sequence length="408" mass="47984">MYQKCTKPFYRLIWVLCEILAIYGSYNVMRNSWIRYNTNPTVVTVQKDYRFWYLQFPSTTFCYVDPVNTEFAKDYVQRKWKVSSGKKFEYYMDFVKNVANITYENLDNIAPFVNNSALINVDIIDLVIKVHAEPRFNTTIFSTDYKNITYQPVLTEMGICYTFSGTITDYLTPNSELQNIHSNYPIPLCNFLNSLCYAKAENLPRSILYYVHHSKEVPNIVDKYYEVQEGMERDTTFTFWEMISAPELRRLSPSQRQCRFMDEPMDNTIPVYSYNVCRMICRRNLALKLCKCTPHFYPYPGKMQVCNIKGLYCLSNYSKMLMTLEKNDGTPIECNCQMQCEEVKLFLDRDSIRTWAYPASKDNIIYLRHDCAATSSTALKIYWIHGGARNNAIIDFAMTCSETAFWKR</sequence>
<evidence type="ECO:0000256" key="2">
    <source>
        <dbReference type="ARBA" id="ARBA00007193"/>
    </source>
</evidence>
<reference evidence="14 15" key="1">
    <citation type="submission" date="2019-08" db="EMBL/GenBank/DDBJ databases">
        <title>The genome of the soybean aphid Biotype 1, its phylome, world population structure and adaptation to the North American continent.</title>
        <authorList>
            <person name="Giordano R."/>
            <person name="Donthu R.K."/>
            <person name="Hernandez A.G."/>
            <person name="Wright C.L."/>
            <person name="Zimin A.V."/>
        </authorList>
    </citation>
    <scope>NUCLEOTIDE SEQUENCE [LARGE SCALE GENOMIC DNA]</scope>
    <source>
        <tissue evidence="14">Whole aphids</tissue>
    </source>
</reference>
<evidence type="ECO:0000256" key="8">
    <source>
        <dbReference type="ARBA" id="ARBA00023065"/>
    </source>
</evidence>
<evidence type="ECO:0000256" key="3">
    <source>
        <dbReference type="ARBA" id="ARBA00022448"/>
    </source>
</evidence>
<evidence type="ECO:0008006" key="16">
    <source>
        <dbReference type="Google" id="ProtNLM"/>
    </source>
</evidence>
<comment type="caution">
    <text evidence="14">The sequence shown here is derived from an EMBL/GenBank/DDBJ whole genome shotgun (WGS) entry which is preliminary data.</text>
</comment>
<dbReference type="Proteomes" id="UP000475862">
    <property type="component" value="Unassembled WGS sequence"/>
</dbReference>
<comment type="subcellular location">
    <subcellularLocation>
        <location evidence="1">Membrane</location>
        <topology evidence="1">Multi-pass membrane protein</topology>
    </subcellularLocation>
</comment>
<evidence type="ECO:0000256" key="10">
    <source>
        <dbReference type="ARBA" id="ARBA00023201"/>
    </source>
</evidence>
<feature type="transmembrane region" description="Helical" evidence="13">
    <location>
        <begin position="12"/>
        <end position="29"/>
    </location>
</feature>
<keyword evidence="4 12" id="KW-0894">Sodium channel</keyword>
<dbReference type="GO" id="GO:0015280">
    <property type="term" value="F:ligand-gated sodium channel activity"/>
    <property type="evidence" value="ECO:0007669"/>
    <property type="project" value="TreeGrafter"/>
</dbReference>
<proteinExistence type="inferred from homology"/>